<dbReference type="SUPFAM" id="SSF46785">
    <property type="entry name" value="Winged helix' DNA-binding domain"/>
    <property type="match status" value="1"/>
</dbReference>
<comment type="caution">
    <text evidence="1">The sequence shown here is derived from an EMBL/GenBank/DDBJ whole genome shotgun (WGS) entry which is preliminary data.</text>
</comment>
<protein>
    <submittedName>
        <fullName evidence="1">Uncharacterized protein</fullName>
    </submittedName>
</protein>
<organism evidence="1 2">
    <name type="scientific">Candidatus Methanomassiliicoccus intestinalis</name>
    <dbReference type="NCBI Taxonomy" id="1406512"/>
    <lineage>
        <taxon>Archaea</taxon>
        <taxon>Methanobacteriati</taxon>
        <taxon>Thermoplasmatota</taxon>
        <taxon>Thermoplasmata</taxon>
        <taxon>Methanomassiliicoccales</taxon>
        <taxon>Methanomassiliicoccaceae</taxon>
        <taxon>Methanomassiliicoccus</taxon>
    </lineage>
</organism>
<dbReference type="Gene3D" id="1.25.40.10">
    <property type="entry name" value="Tetratricopeptide repeat domain"/>
    <property type="match status" value="1"/>
</dbReference>
<dbReference type="SUPFAM" id="SSF48452">
    <property type="entry name" value="TPR-like"/>
    <property type="match status" value="1"/>
</dbReference>
<dbReference type="RefSeq" id="WP_400195488.1">
    <property type="nucleotide sequence ID" value="NZ_CAYAXV010000001.1"/>
</dbReference>
<evidence type="ECO:0000313" key="1">
    <source>
        <dbReference type="EMBL" id="TQS84032.1"/>
    </source>
</evidence>
<reference evidence="1" key="1">
    <citation type="submission" date="2016-03" db="EMBL/GenBank/DDBJ databases">
        <authorList>
            <person name="Borrel G."/>
            <person name="Mccann A."/>
            <person name="O'Toole P.W."/>
        </authorList>
    </citation>
    <scope>NUCLEOTIDE SEQUENCE</scope>
    <source>
        <strain evidence="1">183</strain>
    </source>
</reference>
<evidence type="ECO:0000313" key="2">
    <source>
        <dbReference type="Proteomes" id="UP000752814"/>
    </source>
</evidence>
<sequence>MPNSLTVADRIIIHLSNYTKYLESYDVPIDISQDGIAAGLRISRAHATIELKKLKENGYVTEKQSHIKKGKTRRKVYFLTPKGEERVAEILKYVKENEIDLSRYQDIRKCKGPDLWDSLDEKFKPIIAMASVFRKPFSRDVLPDISVSLLPVDEKGMVDLPQEIKEYVLSVTETNRIEDYHNFAADYWLHCDDIKEVLYHLVMAKRFNDAEILLYNHAAELMLSPDDELFETVSNIRDMTPGYSDVVHYVQAEMARRIGRAEYCLILTKMMEASSIPSERFKGYLIEGKLHMDHEEYHLAYRSFIRARGVFDDHMDTNIECCVAESLLKNEDIHEAQEILMRLVSQGFKDYDDEARAYYLLGTIAIKTGDDDEALRMFTISRRAMIKRQSEILTTLSNENFSAGMRSKAIEYALMADECTLNLPAVEPSKTRK</sequence>
<dbReference type="InterPro" id="IPR036388">
    <property type="entry name" value="WH-like_DNA-bd_sf"/>
</dbReference>
<dbReference type="AlphaFoldDB" id="A0A8J8PGJ4"/>
<gene>
    <name evidence="1" type="ORF">A3207_06865</name>
</gene>
<dbReference type="Gene3D" id="1.10.10.10">
    <property type="entry name" value="Winged helix-like DNA-binding domain superfamily/Winged helix DNA-binding domain"/>
    <property type="match status" value="1"/>
</dbReference>
<dbReference type="InterPro" id="IPR011990">
    <property type="entry name" value="TPR-like_helical_dom_sf"/>
</dbReference>
<accession>A0A8J8PGJ4</accession>
<dbReference type="InterPro" id="IPR036390">
    <property type="entry name" value="WH_DNA-bd_sf"/>
</dbReference>
<dbReference type="Proteomes" id="UP000752814">
    <property type="component" value="Unassembled WGS sequence"/>
</dbReference>
<name>A0A8J8PGJ4_9ARCH</name>
<dbReference type="EMBL" id="LVVT01000007">
    <property type="protein sequence ID" value="TQS84032.1"/>
    <property type="molecule type" value="Genomic_DNA"/>
</dbReference>
<proteinExistence type="predicted"/>